<dbReference type="PANTHER" id="PTHR30218:SF0">
    <property type="entry name" value="POLYPHOSPHATE KINASE"/>
    <property type="match status" value="1"/>
</dbReference>
<keyword evidence="7" id="KW-0479">Metal-binding</keyword>
<evidence type="ECO:0000313" key="11">
    <source>
        <dbReference type="Proteomes" id="UP000321513"/>
    </source>
</evidence>
<feature type="binding site" evidence="7">
    <location>
        <position position="399"/>
    </location>
    <ligand>
        <name>Mg(2+)</name>
        <dbReference type="ChEBI" id="CHEBI:18420"/>
    </ligand>
</feature>
<keyword evidence="11" id="KW-1185">Reference proteome</keyword>
<evidence type="ECO:0000256" key="4">
    <source>
        <dbReference type="ARBA" id="ARBA00022777"/>
    </source>
</evidence>
<dbReference type="EMBL" id="BJYT01000013">
    <property type="protein sequence ID" value="GEO10754.1"/>
    <property type="molecule type" value="Genomic_DNA"/>
</dbReference>
<keyword evidence="3 7" id="KW-0547">Nucleotide-binding</keyword>
<dbReference type="CDD" id="cd09167">
    <property type="entry name" value="PLDc_EcPPK1_C2_like"/>
    <property type="match status" value="1"/>
</dbReference>
<name>A0A512BFM2_9BACT</name>
<evidence type="ECO:0000256" key="5">
    <source>
        <dbReference type="ARBA" id="ARBA00022840"/>
    </source>
</evidence>
<dbReference type="SUPFAM" id="SSF143724">
    <property type="entry name" value="PHP14-like"/>
    <property type="match status" value="1"/>
</dbReference>
<dbReference type="Pfam" id="PF13089">
    <property type="entry name" value="PP_kinase_N"/>
    <property type="match status" value="1"/>
</dbReference>
<dbReference type="HAMAP" id="MF_00347">
    <property type="entry name" value="Polyphosphate_kinase"/>
    <property type="match status" value="1"/>
</dbReference>
<dbReference type="OrthoDB" id="9761456at2"/>
<dbReference type="Proteomes" id="UP000321513">
    <property type="component" value="Unassembled WGS sequence"/>
</dbReference>
<feature type="domain" description="PLD phosphodiesterase" evidence="9">
    <location>
        <begin position="584"/>
        <end position="614"/>
    </location>
</feature>
<sequence>MAALSNYFFFDRDLSWLSFNERVLMEAEDDTVPLLERINFLSIYSSNLDEFYRVRMPALTALQKLYQKQKVKKQTALRHEDVAGKAKEIILEQQSRFGEVLHQLLPQLQAHQLELVYGKPIPPQIMPQVSHYFFTQVLAFLKPIVIAGEGSDFFPENNMLYLALIGKGHEDTDEIVVVNIPTEHLSRFFQVEKEGKFYVVFLDDIIKAHLHVIPRITVEGSFSFKVTRDAELELEDEYEEDIATKIEKQIEKRDAGLATRFLHEPGIPEKILWELINNLGLSEAVIMQGGRYHNLKDLSTISVNLPHLKYRKWPAVQLPCTNEDGILEEISKRDILLHVPYQSYDTVLRFFNEAAIRTDVEHIYLTMYRVANESRIVNALLSAAHNGKKVTVLIELKARFDEANNLKWAKKLKKAGVEVLFTSIDLKVHAKLALVKRKIGPRIEYAGLLATGNLNESTARFYTDHILLTSNTEMLKEVEKVFQLFKEKEKTKEKYQFENLLVGKHNLQEKFLELLDREIRNAHQGLPARVIIKVNNIEERELICKLYDASNADVKIQLLVRGICCLVPGVPGMSQNITVRRIVDRYLEHGRIFIFHNNGSDEVFLGSSDWMNRNIYKRIEVCFPLYNEDLKTEIKELIDIQLNDSLKAVVLNQNLQNVRVMNDGELVQSQDKIYNKLAFSKAKGVYSSTP</sequence>
<evidence type="ECO:0000256" key="1">
    <source>
        <dbReference type="ARBA" id="ARBA00022553"/>
    </source>
</evidence>
<dbReference type="GO" id="GO:0006799">
    <property type="term" value="P:polyphosphate biosynthetic process"/>
    <property type="evidence" value="ECO:0007669"/>
    <property type="project" value="UniProtKB-UniRule"/>
</dbReference>
<dbReference type="Gene3D" id="3.30.1840.10">
    <property type="entry name" value="Polyphosphate kinase middle domain"/>
    <property type="match status" value="1"/>
</dbReference>
<comment type="PTM">
    <text evidence="7 8">An intermediate of this reaction is the autophosphorylated ppk in which a phosphate is covalently linked to a histidine residue through a N-P bond.</text>
</comment>
<comment type="catalytic activity">
    <reaction evidence="7 8">
        <text>[phosphate](n) + ATP = [phosphate](n+1) + ADP</text>
        <dbReference type="Rhea" id="RHEA:19573"/>
        <dbReference type="Rhea" id="RHEA-COMP:9859"/>
        <dbReference type="Rhea" id="RHEA-COMP:14280"/>
        <dbReference type="ChEBI" id="CHEBI:16838"/>
        <dbReference type="ChEBI" id="CHEBI:30616"/>
        <dbReference type="ChEBI" id="CHEBI:456216"/>
        <dbReference type="EC" id="2.7.4.1"/>
    </reaction>
</comment>
<dbReference type="InterPro" id="IPR001736">
    <property type="entry name" value="PLipase_D/transphosphatidylase"/>
</dbReference>
<evidence type="ECO:0000256" key="2">
    <source>
        <dbReference type="ARBA" id="ARBA00022679"/>
    </source>
</evidence>
<dbReference type="GO" id="GO:0046872">
    <property type="term" value="F:metal ion binding"/>
    <property type="evidence" value="ECO:0007669"/>
    <property type="project" value="UniProtKB-KW"/>
</dbReference>
<dbReference type="InterPro" id="IPR024953">
    <property type="entry name" value="PP_kinase_middle"/>
</dbReference>
<dbReference type="AlphaFoldDB" id="A0A512BFM2"/>
<feature type="binding site" evidence="7">
    <location>
        <position position="369"/>
    </location>
    <ligand>
        <name>Mg(2+)</name>
        <dbReference type="ChEBI" id="CHEBI:18420"/>
    </ligand>
</feature>
<keyword evidence="6 7" id="KW-0460">Magnesium</keyword>
<feature type="binding site" evidence="7">
    <location>
        <position position="462"/>
    </location>
    <ligand>
        <name>ATP</name>
        <dbReference type="ChEBI" id="CHEBI:30616"/>
    </ligand>
</feature>
<dbReference type="PROSITE" id="PS50035">
    <property type="entry name" value="PLD"/>
    <property type="match status" value="1"/>
</dbReference>
<evidence type="ECO:0000256" key="3">
    <source>
        <dbReference type="ARBA" id="ARBA00022741"/>
    </source>
</evidence>
<evidence type="ECO:0000256" key="6">
    <source>
        <dbReference type="ARBA" id="ARBA00022842"/>
    </source>
</evidence>
<proteinExistence type="inferred from homology"/>
<reference evidence="10 11" key="1">
    <citation type="submission" date="2019-07" db="EMBL/GenBank/DDBJ databases">
        <title>Whole genome shotgun sequence of Segetibacter aerophilus NBRC 106135.</title>
        <authorList>
            <person name="Hosoyama A."/>
            <person name="Uohara A."/>
            <person name="Ohji S."/>
            <person name="Ichikawa N."/>
        </authorList>
    </citation>
    <scope>NUCLEOTIDE SEQUENCE [LARGE SCALE GENOMIC DNA]</scope>
    <source>
        <strain evidence="10 11">NBRC 106135</strain>
    </source>
</reference>
<feature type="active site" description="Phosphohistidine intermediate" evidence="7">
    <location>
        <position position="429"/>
    </location>
</feature>
<comment type="caution">
    <text evidence="10">The sequence shown here is derived from an EMBL/GenBank/DDBJ whole genome shotgun (WGS) entry which is preliminary data.</text>
</comment>
<dbReference type="Pfam" id="PF02503">
    <property type="entry name" value="PP_kinase"/>
    <property type="match status" value="1"/>
</dbReference>
<keyword evidence="4 7" id="KW-0418">Kinase</keyword>
<dbReference type="InterPro" id="IPR025198">
    <property type="entry name" value="PPK_N_dom"/>
</dbReference>
<comment type="function">
    <text evidence="7 8">Catalyzes the reversible transfer of the terminal phosphate of ATP to form a long-chain polyphosphate (polyP).</text>
</comment>
<accession>A0A512BFM2</accession>
<dbReference type="NCBIfam" id="NF003917">
    <property type="entry name" value="PRK05443.1-1"/>
    <property type="match status" value="1"/>
</dbReference>
<dbReference type="SUPFAM" id="SSF56024">
    <property type="entry name" value="Phospholipase D/nuclease"/>
    <property type="match status" value="2"/>
</dbReference>
<evidence type="ECO:0000256" key="8">
    <source>
        <dbReference type="RuleBase" id="RU003800"/>
    </source>
</evidence>
<dbReference type="Gene3D" id="1.20.58.310">
    <property type="entry name" value="Polyphosphate kinase N-terminal domain"/>
    <property type="match status" value="1"/>
</dbReference>
<evidence type="ECO:0000259" key="9">
    <source>
        <dbReference type="PROSITE" id="PS50035"/>
    </source>
</evidence>
<dbReference type="Pfam" id="PF13090">
    <property type="entry name" value="PP_kinase_C"/>
    <property type="match status" value="1"/>
</dbReference>
<dbReference type="EC" id="2.7.4.1" evidence="7 8"/>
<feature type="binding site" evidence="7">
    <location>
        <position position="561"/>
    </location>
    <ligand>
        <name>ATP</name>
        <dbReference type="ChEBI" id="CHEBI:30616"/>
    </ligand>
</feature>
<comment type="cofactor">
    <cofactor evidence="7">
        <name>Mg(2+)</name>
        <dbReference type="ChEBI" id="CHEBI:18420"/>
    </cofactor>
</comment>
<dbReference type="PIRSF" id="PIRSF015589">
    <property type="entry name" value="PP_kinase"/>
    <property type="match status" value="1"/>
</dbReference>
<keyword evidence="2 7" id="KW-0808">Transferase</keyword>
<dbReference type="RefSeq" id="WP_147204873.1">
    <property type="nucleotide sequence ID" value="NZ_BJYT01000013.1"/>
</dbReference>
<comment type="similarity">
    <text evidence="7 8">Belongs to the polyphosphate kinase 1 (PPK1) family.</text>
</comment>
<keyword evidence="5 7" id="KW-0067">ATP-binding</keyword>
<dbReference type="Gene3D" id="3.30.870.10">
    <property type="entry name" value="Endonuclease Chain A"/>
    <property type="match status" value="2"/>
</dbReference>
<gene>
    <name evidence="10" type="primary">ppk_2</name>
    <name evidence="7" type="synonym">ppk</name>
    <name evidence="10" type="ORF">SAE01_32500</name>
</gene>
<keyword evidence="1 7" id="KW-0597">Phosphoprotein</keyword>
<dbReference type="Pfam" id="PF17941">
    <property type="entry name" value="PP_kinase_C_1"/>
    <property type="match status" value="1"/>
</dbReference>
<evidence type="ECO:0000313" key="10">
    <source>
        <dbReference type="EMBL" id="GEO10754.1"/>
    </source>
</evidence>
<evidence type="ECO:0000256" key="7">
    <source>
        <dbReference type="HAMAP-Rule" id="MF_00347"/>
    </source>
</evidence>
<protein>
    <recommendedName>
        <fullName evidence="7 8">Polyphosphate kinase</fullName>
        <ecNumber evidence="7 8">2.7.4.1</ecNumber>
    </recommendedName>
    <alternativeName>
        <fullName evidence="7">ATP-polyphosphate phosphotransferase</fullName>
    </alternativeName>
    <alternativeName>
        <fullName evidence="7">Polyphosphoric acid kinase</fullName>
    </alternativeName>
</protein>
<dbReference type="InterPro" id="IPR041108">
    <property type="entry name" value="PP_kinase_C_1"/>
</dbReference>
<dbReference type="PANTHER" id="PTHR30218">
    <property type="entry name" value="POLYPHOSPHATE KINASE"/>
    <property type="match status" value="1"/>
</dbReference>
<organism evidence="10 11">
    <name type="scientific">Segetibacter aerophilus</name>
    <dbReference type="NCBI Taxonomy" id="670293"/>
    <lineage>
        <taxon>Bacteria</taxon>
        <taxon>Pseudomonadati</taxon>
        <taxon>Bacteroidota</taxon>
        <taxon>Chitinophagia</taxon>
        <taxon>Chitinophagales</taxon>
        <taxon>Chitinophagaceae</taxon>
        <taxon>Segetibacter</taxon>
    </lineage>
</organism>
<dbReference type="InterPro" id="IPR003414">
    <property type="entry name" value="PP_kinase"/>
</dbReference>
<dbReference type="SUPFAM" id="SSF140356">
    <property type="entry name" value="PPK N-terminal domain-like"/>
    <property type="match status" value="1"/>
</dbReference>
<dbReference type="GO" id="GO:0009358">
    <property type="term" value="C:polyphosphate kinase complex"/>
    <property type="evidence" value="ECO:0007669"/>
    <property type="project" value="InterPro"/>
</dbReference>
<dbReference type="GO" id="GO:0005524">
    <property type="term" value="F:ATP binding"/>
    <property type="evidence" value="ECO:0007669"/>
    <property type="project" value="UniProtKB-KW"/>
</dbReference>
<dbReference type="InterPro" id="IPR025200">
    <property type="entry name" value="PPK_C_dom2"/>
</dbReference>
<dbReference type="GO" id="GO:0008976">
    <property type="term" value="F:polyphosphate kinase activity"/>
    <property type="evidence" value="ECO:0007669"/>
    <property type="project" value="UniProtKB-UniRule"/>
</dbReference>
<feature type="binding site" evidence="7">
    <location>
        <position position="47"/>
    </location>
    <ligand>
        <name>ATP</name>
        <dbReference type="ChEBI" id="CHEBI:30616"/>
    </ligand>
</feature>
<dbReference type="InterPro" id="IPR036830">
    <property type="entry name" value="PP_kinase_middle_dom_sf"/>
</dbReference>
<feature type="binding site" evidence="7">
    <location>
        <position position="589"/>
    </location>
    <ligand>
        <name>ATP</name>
        <dbReference type="ChEBI" id="CHEBI:30616"/>
    </ligand>
</feature>
<dbReference type="InterPro" id="IPR036832">
    <property type="entry name" value="PPK_N_dom_sf"/>
</dbReference>
<dbReference type="NCBIfam" id="TIGR03705">
    <property type="entry name" value="poly_P_kin"/>
    <property type="match status" value="1"/>
</dbReference>